<evidence type="ECO:0000313" key="2">
    <source>
        <dbReference type="EMBL" id="VDP85547.1"/>
    </source>
</evidence>
<feature type="region of interest" description="Disordered" evidence="1">
    <location>
        <begin position="80"/>
        <end position="118"/>
    </location>
</feature>
<feature type="compositionally biased region" description="Basic and acidic residues" evidence="1">
    <location>
        <begin position="105"/>
        <end position="118"/>
    </location>
</feature>
<dbReference type="AlphaFoldDB" id="A0A183ARF1"/>
<reference evidence="2 3" key="2">
    <citation type="submission" date="2018-11" db="EMBL/GenBank/DDBJ databases">
        <authorList>
            <consortium name="Pathogen Informatics"/>
        </authorList>
    </citation>
    <scope>NUCLEOTIDE SEQUENCE [LARGE SCALE GENOMIC DNA]</scope>
    <source>
        <strain evidence="2 3">Egypt</strain>
    </source>
</reference>
<organism evidence="4">
    <name type="scientific">Echinostoma caproni</name>
    <dbReference type="NCBI Taxonomy" id="27848"/>
    <lineage>
        <taxon>Eukaryota</taxon>
        <taxon>Metazoa</taxon>
        <taxon>Spiralia</taxon>
        <taxon>Lophotrochozoa</taxon>
        <taxon>Platyhelminthes</taxon>
        <taxon>Trematoda</taxon>
        <taxon>Digenea</taxon>
        <taxon>Plagiorchiida</taxon>
        <taxon>Echinostomata</taxon>
        <taxon>Echinostomatoidea</taxon>
        <taxon>Echinostomatidae</taxon>
        <taxon>Echinostoma</taxon>
    </lineage>
</organism>
<evidence type="ECO:0000256" key="1">
    <source>
        <dbReference type="SAM" id="MobiDB-lite"/>
    </source>
</evidence>
<dbReference type="WBParaSite" id="ECPE_0000956601-mRNA-1">
    <property type="protein sequence ID" value="ECPE_0000956601-mRNA-1"/>
    <property type="gene ID" value="ECPE_0000956601"/>
</dbReference>
<reference evidence="4" key="1">
    <citation type="submission" date="2016-06" db="UniProtKB">
        <authorList>
            <consortium name="WormBaseParasite"/>
        </authorList>
    </citation>
    <scope>IDENTIFICATION</scope>
</reference>
<name>A0A183ARF1_9TREM</name>
<evidence type="ECO:0000313" key="3">
    <source>
        <dbReference type="Proteomes" id="UP000272942"/>
    </source>
</evidence>
<dbReference type="EMBL" id="UZAN01047574">
    <property type="protein sequence ID" value="VDP85547.1"/>
    <property type="molecule type" value="Genomic_DNA"/>
</dbReference>
<gene>
    <name evidence="2" type="ORF">ECPE_LOCUS9536</name>
</gene>
<dbReference type="Proteomes" id="UP000272942">
    <property type="component" value="Unassembled WGS sequence"/>
</dbReference>
<accession>A0A183ARF1</accession>
<sequence>MEDICESKNLVQSLRTVLPRNCHVKHRTGSWNQADRGTQPVFDRLYTRSGMHQSQQALPQSTRHGYTWYNTHLASRANPVHSQQYHHHHHQQQQQQQQQPHHHTVHELKNISDGENGYDRDRYAEQLRRVQYGGGPTADVSRF</sequence>
<keyword evidence="3" id="KW-1185">Reference proteome</keyword>
<proteinExistence type="predicted"/>
<protein>
    <submittedName>
        <fullName evidence="4">ZM domain-containing protein</fullName>
    </submittedName>
</protein>
<evidence type="ECO:0000313" key="4">
    <source>
        <dbReference type="WBParaSite" id="ECPE_0000956601-mRNA-1"/>
    </source>
</evidence>
<dbReference type="OrthoDB" id="6280451at2759"/>